<proteinExistence type="predicted"/>
<organism evidence="1">
    <name type="scientific">Petromyces alliaceus</name>
    <name type="common">Aspergillus alliaceus</name>
    <dbReference type="NCBI Taxonomy" id="209559"/>
    <lineage>
        <taxon>Eukaryota</taxon>
        <taxon>Fungi</taxon>
        <taxon>Dikarya</taxon>
        <taxon>Ascomycota</taxon>
        <taxon>Pezizomycotina</taxon>
        <taxon>Eurotiomycetes</taxon>
        <taxon>Eurotiomycetidae</taxon>
        <taxon>Eurotiales</taxon>
        <taxon>Aspergillaceae</taxon>
        <taxon>Aspergillus</taxon>
        <taxon>Aspergillus subgen. Circumdati</taxon>
    </lineage>
</organism>
<dbReference type="Proteomes" id="UP000326877">
    <property type="component" value="Unassembled WGS sequence"/>
</dbReference>
<gene>
    <name evidence="1" type="ORF">BDV23DRAFT_65776</name>
</gene>
<evidence type="ECO:0000313" key="1">
    <source>
        <dbReference type="EMBL" id="KAE8396009.1"/>
    </source>
</evidence>
<name>A0A5N7CQ20_PETAA</name>
<accession>A0A5N7CQ20</accession>
<protein>
    <submittedName>
        <fullName evidence="1">Uncharacterized protein</fullName>
    </submittedName>
</protein>
<sequence>MEVGHVQAALGLRDGGVCGRISRMRDMGRRGGTHYILGAYPFALEVYSEANLTLLGLFVSTGYRSLSIWTHHLKGIPFHERFHAEPCDARSTDGKRKRPHRQ</sequence>
<dbReference type="EMBL" id="ML735216">
    <property type="protein sequence ID" value="KAE8396009.1"/>
    <property type="molecule type" value="Genomic_DNA"/>
</dbReference>
<reference evidence="1" key="1">
    <citation type="submission" date="2019-04" db="EMBL/GenBank/DDBJ databases">
        <title>Friends and foes A comparative genomics studyof 23 Aspergillus species from section Flavi.</title>
        <authorList>
            <consortium name="DOE Joint Genome Institute"/>
            <person name="Kjaerbolling I."/>
            <person name="Vesth T."/>
            <person name="Frisvad J.C."/>
            <person name="Nybo J.L."/>
            <person name="Theobald S."/>
            <person name="Kildgaard S."/>
            <person name="Isbrandt T."/>
            <person name="Kuo A."/>
            <person name="Sato A."/>
            <person name="Lyhne E.K."/>
            <person name="Kogle M.E."/>
            <person name="Wiebenga A."/>
            <person name="Kun R.S."/>
            <person name="Lubbers R.J."/>
            <person name="Makela M.R."/>
            <person name="Barry K."/>
            <person name="Chovatia M."/>
            <person name="Clum A."/>
            <person name="Daum C."/>
            <person name="Haridas S."/>
            <person name="He G."/>
            <person name="LaButti K."/>
            <person name="Lipzen A."/>
            <person name="Mondo S."/>
            <person name="Riley R."/>
            <person name="Salamov A."/>
            <person name="Simmons B.A."/>
            <person name="Magnuson J.K."/>
            <person name="Henrissat B."/>
            <person name="Mortensen U.H."/>
            <person name="Larsen T.O."/>
            <person name="Devries R.P."/>
            <person name="Grigoriev I.V."/>
            <person name="Machida M."/>
            <person name="Baker S.E."/>
            <person name="Andersen M.R."/>
        </authorList>
    </citation>
    <scope>NUCLEOTIDE SEQUENCE [LARGE SCALE GENOMIC DNA]</scope>
    <source>
        <strain evidence="1">IBT 14317</strain>
    </source>
</reference>
<dbReference type="AlphaFoldDB" id="A0A5N7CQ20"/>